<evidence type="ECO:0000313" key="1">
    <source>
        <dbReference type="EMBL" id="AVO43561.1"/>
    </source>
</evidence>
<proteinExistence type="predicted"/>
<sequence>MDGLQLLQYRQQDATFTGIEGRVRQSLTRKLGVTLFGDTVRARLAGGGLLPRISASCAGVRLDASLGA</sequence>
<reference evidence="1 2" key="1">
    <citation type="submission" date="2018-03" db="EMBL/GenBank/DDBJ databases">
        <title>Genome sequencing of Simplicispira sp.</title>
        <authorList>
            <person name="Kim S.-J."/>
            <person name="Heo J."/>
            <person name="Kwon S.-W."/>
        </authorList>
    </citation>
    <scope>NUCLEOTIDE SEQUENCE [LARGE SCALE GENOMIC DNA]</scope>
    <source>
        <strain evidence="1 2">SC1-8</strain>
        <plasmid evidence="1 2">unnamed2</plasmid>
    </source>
</reference>
<dbReference type="KEGG" id="simp:C6571_19245"/>
<keyword evidence="1" id="KW-0614">Plasmid</keyword>
<protein>
    <submittedName>
        <fullName evidence="1">Uncharacterized protein</fullName>
    </submittedName>
</protein>
<dbReference type="RefSeq" id="WP_106448503.1">
    <property type="nucleotide sequence ID" value="NZ_CP027671.1"/>
</dbReference>
<dbReference type="AlphaFoldDB" id="A0A2S0N6I1"/>
<evidence type="ECO:0000313" key="2">
    <source>
        <dbReference type="Proteomes" id="UP000239326"/>
    </source>
</evidence>
<organism evidence="1 2">
    <name type="scientific">Simplicispira suum</name>
    <dbReference type="NCBI Taxonomy" id="2109915"/>
    <lineage>
        <taxon>Bacteria</taxon>
        <taxon>Pseudomonadati</taxon>
        <taxon>Pseudomonadota</taxon>
        <taxon>Betaproteobacteria</taxon>
        <taxon>Burkholderiales</taxon>
        <taxon>Comamonadaceae</taxon>
        <taxon>Simplicispira</taxon>
    </lineage>
</organism>
<dbReference type="Proteomes" id="UP000239326">
    <property type="component" value="Plasmid unnamed2"/>
</dbReference>
<accession>A0A2S0N6I1</accession>
<gene>
    <name evidence="1" type="ORF">C6571_19245</name>
</gene>
<geneLocation type="plasmid" evidence="1 2">
    <name>unnamed2</name>
</geneLocation>
<keyword evidence="2" id="KW-1185">Reference proteome</keyword>
<dbReference type="OrthoDB" id="9795928at2"/>
<dbReference type="EMBL" id="CP027671">
    <property type="protein sequence ID" value="AVO43561.1"/>
    <property type="molecule type" value="Genomic_DNA"/>
</dbReference>
<name>A0A2S0N6I1_9BURK</name>